<dbReference type="InterPro" id="IPR002818">
    <property type="entry name" value="DJ-1/PfpI"/>
</dbReference>
<evidence type="ECO:0000313" key="5">
    <source>
        <dbReference type="Proteomes" id="UP000199041"/>
    </source>
</evidence>
<evidence type="ECO:0000259" key="3">
    <source>
        <dbReference type="PROSITE" id="PS01124"/>
    </source>
</evidence>
<dbReference type="InterPro" id="IPR009057">
    <property type="entry name" value="Homeodomain-like_sf"/>
</dbReference>
<dbReference type="CDD" id="cd03138">
    <property type="entry name" value="GATase1_AraC_2"/>
    <property type="match status" value="1"/>
</dbReference>
<dbReference type="STRING" id="551991.SAMN05192529_11824"/>
<dbReference type="GO" id="GO:0043565">
    <property type="term" value="F:sequence-specific DNA binding"/>
    <property type="evidence" value="ECO:0007669"/>
    <property type="project" value="InterPro"/>
</dbReference>
<dbReference type="GO" id="GO:0003700">
    <property type="term" value="F:DNA-binding transcription factor activity"/>
    <property type="evidence" value="ECO:0007669"/>
    <property type="project" value="InterPro"/>
</dbReference>
<keyword evidence="5" id="KW-1185">Reference proteome</keyword>
<dbReference type="AlphaFoldDB" id="A0A1H4B3F8"/>
<dbReference type="Proteomes" id="UP000199041">
    <property type="component" value="Unassembled WGS sequence"/>
</dbReference>
<dbReference type="SUPFAM" id="SSF52317">
    <property type="entry name" value="Class I glutamine amidotransferase-like"/>
    <property type="match status" value="1"/>
</dbReference>
<proteinExistence type="predicted"/>
<dbReference type="Pfam" id="PF12833">
    <property type="entry name" value="HTH_18"/>
    <property type="match status" value="1"/>
</dbReference>
<dbReference type="SMART" id="SM00342">
    <property type="entry name" value="HTH_ARAC"/>
    <property type="match status" value="1"/>
</dbReference>
<organism evidence="4 5">
    <name type="scientific">Arachidicoccus rhizosphaerae</name>
    <dbReference type="NCBI Taxonomy" id="551991"/>
    <lineage>
        <taxon>Bacteria</taxon>
        <taxon>Pseudomonadati</taxon>
        <taxon>Bacteroidota</taxon>
        <taxon>Chitinophagia</taxon>
        <taxon>Chitinophagales</taxon>
        <taxon>Chitinophagaceae</taxon>
        <taxon>Arachidicoccus</taxon>
    </lineage>
</organism>
<accession>A0A1H4B3F8</accession>
<dbReference type="Gene3D" id="3.40.50.880">
    <property type="match status" value="1"/>
</dbReference>
<evidence type="ECO:0000256" key="1">
    <source>
        <dbReference type="ARBA" id="ARBA00023015"/>
    </source>
</evidence>
<dbReference type="InterPro" id="IPR052158">
    <property type="entry name" value="INH-QAR"/>
</dbReference>
<dbReference type="PANTHER" id="PTHR43130:SF11">
    <property type="entry name" value="TRANSCRIPTIONAL REGULATORY PROTEIN"/>
    <property type="match status" value="1"/>
</dbReference>
<keyword evidence="1" id="KW-0805">Transcription regulation</keyword>
<keyword evidence="4" id="KW-0238">DNA-binding</keyword>
<evidence type="ECO:0000256" key="2">
    <source>
        <dbReference type="ARBA" id="ARBA00023163"/>
    </source>
</evidence>
<protein>
    <submittedName>
        <fullName evidence="4">Transcriptional regulator GlxA family, contains an amidase domain and an AraC-type DNA-binding HTH domain</fullName>
    </submittedName>
</protein>
<dbReference type="EMBL" id="FNQY01000018">
    <property type="protein sequence ID" value="SEA42690.1"/>
    <property type="molecule type" value="Genomic_DNA"/>
</dbReference>
<gene>
    <name evidence="4" type="ORF">SAMN05192529_11824</name>
</gene>
<dbReference type="PROSITE" id="PS01124">
    <property type="entry name" value="HTH_ARAC_FAMILY_2"/>
    <property type="match status" value="1"/>
</dbReference>
<dbReference type="PANTHER" id="PTHR43130">
    <property type="entry name" value="ARAC-FAMILY TRANSCRIPTIONAL REGULATOR"/>
    <property type="match status" value="1"/>
</dbReference>
<dbReference type="InterPro" id="IPR029062">
    <property type="entry name" value="Class_I_gatase-like"/>
</dbReference>
<evidence type="ECO:0000313" key="4">
    <source>
        <dbReference type="EMBL" id="SEA42690.1"/>
    </source>
</evidence>
<name>A0A1H4B3F8_9BACT</name>
<keyword evidence="2" id="KW-0804">Transcription</keyword>
<reference evidence="4 5" key="1">
    <citation type="submission" date="2016-10" db="EMBL/GenBank/DDBJ databases">
        <authorList>
            <person name="de Groot N.N."/>
        </authorList>
    </citation>
    <scope>NUCLEOTIDE SEQUENCE [LARGE SCALE GENOMIC DNA]</scope>
    <source>
        <strain evidence="4 5">Vu-144</strain>
    </source>
</reference>
<dbReference type="RefSeq" id="WP_091399739.1">
    <property type="nucleotide sequence ID" value="NZ_FNQY01000018.1"/>
</dbReference>
<dbReference type="OrthoDB" id="9803764at2"/>
<sequence length="331" mass="37190">MKRISILVPERAILGSLEGSRQLFTQVNGFCVQNGQPPLFDIQLVGIKLGTKVSGGLFTVNATHLISEVYTTDLIIIPAIDGDLGEAIEINRTFIPWIKTQFEAGAEVASLCLGAFLLAETGLLAGRKCATHWMASTDFKQRYPSAELLTEKVITEDNGIYCSGGAFSYLNLILYLIEKYAGRQMALLCAKVFAIEIDRESQLPFTMFSGQKNHEDHEVKKAQQFIETNFRDKISIDQLCDLVAVGRRSFERRFKKATNNTVLEYIQRVKIEAAKQQLELEEKNVNEVMFEVGYLDQKTFRGMFKKVTGLSPLAYKNKFRNLSPAALESHL</sequence>
<dbReference type="SUPFAM" id="SSF46689">
    <property type="entry name" value="Homeodomain-like"/>
    <property type="match status" value="2"/>
</dbReference>
<dbReference type="InterPro" id="IPR018060">
    <property type="entry name" value="HTH_AraC"/>
</dbReference>
<feature type="domain" description="HTH araC/xylS-type" evidence="3">
    <location>
        <begin position="220"/>
        <end position="318"/>
    </location>
</feature>
<dbReference type="Pfam" id="PF01965">
    <property type="entry name" value="DJ-1_PfpI"/>
    <property type="match status" value="1"/>
</dbReference>
<dbReference type="Gene3D" id="1.10.10.60">
    <property type="entry name" value="Homeodomain-like"/>
    <property type="match status" value="2"/>
</dbReference>